<dbReference type="Proteomes" id="UP000265515">
    <property type="component" value="Unassembled WGS sequence"/>
</dbReference>
<feature type="region of interest" description="Disordered" evidence="1">
    <location>
        <begin position="158"/>
        <end position="408"/>
    </location>
</feature>
<reference evidence="2 3" key="1">
    <citation type="journal article" date="2018" name="Cell">
        <title>The Chara Genome: Secondary Complexity and Implications for Plant Terrestrialization.</title>
        <authorList>
            <person name="Nishiyama T."/>
            <person name="Sakayama H."/>
            <person name="Vries J.D."/>
            <person name="Buschmann H."/>
            <person name="Saint-Marcoux D."/>
            <person name="Ullrich K.K."/>
            <person name="Haas F.B."/>
            <person name="Vanderstraeten L."/>
            <person name="Becker D."/>
            <person name="Lang D."/>
            <person name="Vosolsobe S."/>
            <person name="Rombauts S."/>
            <person name="Wilhelmsson P.K.I."/>
            <person name="Janitza P."/>
            <person name="Kern R."/>
            <person name="Heyl A."/>
            <person name="Rumpler F."/>
            <person name="Villalobos L.I.A.C."/>
            <person name="Clay J.M."/>
            <person name="Skokan R."/>
            <person name="Toyoda A."/>
            <person name="Suzuki Y."/>
            <person name="Kagoshima H."/>
            <person name="Schijlen E."/>
            <person name="Tajeshwar N."/>
            <person name="Catarino B."/>
            <person name="Hetherington A.J."/>
            <person name="Saltykova A."/>
            <person name="Bonnot C."/>
            <person name="Breuninger H."/>
            <person name="Symeonidi A."/>
            <person name="Radhakrishnan G.V."/>
            <person name="Van Nieuwerburgh F."/>
            <person name="Deforce D."/>
            <person name="Chang C."/>
            <person name="Karol K.G."/>
            <person name="Hedrich R."/>
            <person name="Ulvskov P."/>
            <person name="Glockner G."/>
            <person name="Delwiche C.F."/>
            <person name="Petrasek J."/>
            <person name="Van de Peer Y."/>
            <person name="Friml J."/>
            <person name="Beilby M."/>
            <person name="Dolan L."/>
            <person name="Kohara Y."/>
            <person name="Sugano S."/>
            <person name="Fujiyama A."/>
            <person name="Delaux P.-M."/>
            <person name="Quint M."/>
            <person name="TheiBen G."/>
            <person name="Hagemann M."/>
            <person name="Harholt J."/>
            <person name="Dunand C."/>
            <person name="Zachgo S."/>
            <person name="Langdale J."/>
            <person name="Maumus F."/>
            <person name="Straeten D.V.D."/>
            <person name="Gould S.B."/>
            <person name="Rensing S.A."/>
        </authorList>
    </citation>
    <scope>NUCLEOTIDE SEQUENCE [LARGE SCALE GENOMIC DNA]</scope>
    <source>
        <strain evidence="2 3">S276</strain>
    </source>
</reference>
<feature type="region of interest" description="Disordered" evidence="1">
    <location>
        <begin position="75"/>
        <end position="138"/>
    </location>
</feature>
<dbReference type="PROSITE" id="PS51257">
    <property type="entry name" value="PROKAR_LIPOPROTEIN"/>
    <property type="match status" value="1"/>
</dbReference>
<proteinExistence type="predicted"/>
<dbReference type="EMBL" id="BFEA01000388">
    <property type="protein sequence ID" value="GBG81823.1"/>
    <property type="molecule type" value="Genomic_DNA"/>
</dbReference>
<accession>A0A388LHV4</accession>
<gene>
    <name evidence="2" type="ORF">CBR_g34004</name>
</gene>
<dbReference type="AlphaFoldDB" id="A0A388LHV4"/>
<protein>
    <submittedName>
        <fullName evidence="2">Uncharacterized protein</fullName>
    </submittedName>
</protein>
<evidence type="ECO:0000313" key="2">
    <source>
        <dbReference type="EMBL" id="GBG81823.1"/>
    </source>
</evidence>
<feature type="compositionally biased region" description="Low complexity" evidence="1">
    <location>
        <begin position="160"/>
        <end position="178"/>
    </location>
</feature>
<feature type="compositionally biased region" description="Low complexity" evidence="1">
    <location>
        <begin position="185"/>
        <end position="198"/>
    </location>
</feature>
<name>A0A388LHV4_CHABU</name>
<feature type="compositionally biased region" description="Polar residues" evidence="1">
    <location>
        <begin position="240"/>
        <end position="251"/>
    </location>
</feature>
<keyword evidence="3" id="KW-1185">Reference proteome</keyword>
<feature type="compositionally biased region" description="Polar residues" evidence="1">
    <location>
        <begin position="306"/>
        <end position="317"/>
    </location>
</feature>
<evidence type="ECO:0000313" key="3">
    <source>
        <dbReference type="Proteomes" id="UP000265515"/>
    </source>
</evidence>
<dbReference type="Gramene" id="GBG81823">
    <property type="protein sequence ID" value="GBG81823"/>
    <property type="gene ID" value="CBR_g34004"/>
</dbReference>
<evidence type="ECO:0000256" key="1">
    <source>
        <dbReference type="SAM" id="MobiDB-lite"/>
    </source>
</evidence>
<organism evidence="2 3">
    <name type="scientific">Chara braunii</name>
    <name type="common">Braun's stonewort</name>
    <dbReference type="NCBI Taxonomy" id="69332"/>
    <lineage>
        <taxon>Eukaryota</taxon>
        <taxon>Viridiplantae</taxon>
        <taxon>Streptophyta</taxon>
        <taxon>Charophyceae</taxon>
        <taxon>Charales</taxon>
        <taxon>Characeae</taxon>
        <taxon>Chara</taxon>
    </lineage>
</organism>
<feature type="compositionally biased region" description="Low complexity" evidence="1">
    <location>
        <begin position="110"/>
        <end position="138"/>
    </location>
</feature>
<feature type="compositionally biased region" description="Low complexity" evidence="1">
    <location>
        <begin position="362"/>
        <end position="388"/>
    </location>
</feature>
<comment type="caution">
    <text evidence="2">The sequence shown here is derived from an EMBL/GenBank/DDBJ whole genome shotgun (WGS) entry which is preliminary data.</text>
</comment>
<feature type="compositionally biased region" description="Low complexity" evidence="1">
    <location>
        <begin position="326"/>
        <end position="337"/>
    </location>
</feature>
<sequence>MASRRGSSSSSSDSMHNLMTVMATVGCFMLISELITLSSPTVRLVYLARAQSTGGGAEGGGSDHGSNAAIAVAGGAGNAQPADGNGDGGSNTNTALNKPSDSAAGPWLKGSSSEVSSSSSEVSGSGAQSDGGDVGGAVAVPDVAKGVNDAASATAGSEIAGGAQPAGPGKSSASAADAQSVIGRTSSTSTAENSESVSGNSPTLTEGELSVGDKPGSTQEDGSRLGTSDGAVLGKGIGSGQETVQQLSGNDHSGKKAGTSLTPGVVTEMVQPSGNDRDGKKADTVASPVVREKVVAPSQPEDEPASQPTRQVVSPSESDVLEVAGTSLTSRSQQQLSPKPRHEVSAPSAAPPSSPGLKPKLSNATTTSNATSPRNSTKLPPAAAPAHASTPLISPSPQLFSAPPTPNRGVSAAQVYRTIVLVFGFLIAQLPLLIDGTVVS</sequence>